<gene>
    <name evidence="2" type="ORF">MMOR_10510</name>
</gene>
<evidence type="ECO:0000313" key="3">
    <source>
        <dbReference type="Proteomes" id="UP000466681"/>
    </source>
</evidence>
<accession>A0AAD1H7J5</accession>
<keyword evidence="3" id="KW-1185">Reference proteome</keyword>
<dbReference type="Proteomes" id="UP000466681">
    <property type="component" value="Chromosome"/>
</dbReference>
<dbReference type="RefSeq" id="WP_133056564.1">
    <property type="nucleotide sequence ID" value="NZ_AP022560.1"/>
</dbReference>
<name>A0AAD1H7J5_9MYCO</name>
<sequence>MAAAFAHDRGDTHASFNCWITFRSIVTVVDFLPRTYELCDQCAAELANGQQGQEFIVTHAGEQVARLQLTSPRQSRSVPPARHPVSPQTKSSSRERFDGIAKLRERRNSI</sequence>
<dbReference type="EMBL" id="AP022560">
    <property type="protein sequence ID" value="BBX00115.1"/>
    <property type="molecule type" value="Genomic_DNA"/>
</dbReference>
<organism evidence="2 3">
    <name type="scientific">Mycolicibacterium moriokaense</name>
    <dbReference type="NCBI Taxonomy" id="39691"/>
    <lineage>
        <taxon>Bacteria</taxon>
        <taxon>Bacillati</taxon>
        <taxon>Actinomycetota</taxon>
        <taxon>Actinomycetes</taxon>
        <taxon>Mycobacteriales</taxon>
        <taxon>Mycobacteriaceae</taxon>
        <taxon>Mycolicibacterium</taxon>
    </lineage>
</organism>
<proteinExistence type="predicted"/>
<protein>
    <submittedName>
        <fullName evidence="2">Uncharacterized protein</fullName>
    </submittedName>
</protein>
<dbReference type="AlphaFoldDB" id="A0AAD1H7J5"/>
<evidence type="ECO:0000313" key="2">
    <source>
        <dbReference type="EMBL" id="BBX00115.1"/>
    </source>
</evidence>
<evidence type="ECO:0000256" key="1">
    <source>
        <dbReference type="SAM" id="MobiDB-lite"/>
    </source>
</evidence>
<feature type="region of interest" description="Disordered" evidence="1">
    <location>
        <begin position="69"/>
        <end position="110"/>
    </location>
</feature>
<feature type="compositionally biased region" description="Basic and acidic residues" evidence="1">
    <location>
        <begin position="92"/>
        <end position="110"/>
    </location>
</feature>
<dbReference type="KEGG" id="mmor:MMOR_10510"/>
<reference evidence="2 3" key="1">
    <citation type="journal article" date="2019" name="Emerg. Microbes Infect.">
        <title>Comprehensive subspecies identification of 175 nontuberculous mycobacteria species based on 7547 genomic profiles.</title>
        <authorList>
            <person name="Matsumoto Y."/>
            <person name="Kinjo T."/>
            <person name="Motooka D."/>
            <person name="Nabeya D."/>
            <person name="Jung N."/>
            <person name="Uechi K."/>
            <person name="Horii T."/>
            <person name="Iida T."/>
            <person name="Fujita J."/>
            <person name="Nakamura S."/>
        </authorList>
    </citation>
    <scope>NUCLEOTIDE SEQUENCE [LARGE SCALE GENOMIC DNA]</scope>
    <source>
        <strain evidence="2 3">JCM 6375</strain>
    </source>
</reference>